<protein>
    <submittedName>
        <fullName evidence="1">Uncharacterized protein</fullName>
    </submittedName>
</protein>
<dbReference type="OrthoDB" id="71751at2"/>
<dbReference type="EMBL" id="MQWD01000001">
    <property type="protein sequence ID" value="PAP75092.1"/>
    <property type="molecule type" value="Genomic_DNA"/>
</dbReference>
<comment type="caution">
    <text evidence="1">The sequence shown here is derived from an EMBL/GenBank/DDBJ whole genome shotgun (WGS) entry which is preliminary data.</text>
</comment>
<evidence type="ECO:0000313" key="1">
    <source>
        <dbReference type="EMBL" id="PAP75092.1"/>
    </source>
</evidence>
<accession>A0A271IV66</accession>
<dbReference type="RefSeq" id="WP_095508720.1">
    <property type="nucleotide sequence ID" value="NZ_MQWD01000001.1"/>
</dbReference>
<dbReference type="AlphaFoldDB" id="A0A271IV66"/>
<proteinExistence type="predicted"/>
<dbReference type="Proteomes" id="UP000216339">
    <property type="component" value="Unassembled WGS sequence"/>
</dbReference>
<sequence>MSIYSLPGPGDQCLCGAYYGCRCPPELDHDAYYEASYEAGYDHCTADGYSERPLTEWVYRTGYRVRYERDADGRRSVTHVMTSLRFTEFTWRHWHRTEAAYAVWFERQYGFDLAAYLAGYDDAGAGLPSAVDDPDRHALYAEALDGYEPAPDLYDERLGPWPAVAEVDPWLPF</sequence>
<evidence type="ECO:0000313" key="2">
    <source>
        <dbReference type="Proteomes" id="UP000216339"/>
    </source>
</evidence>
<gene>
    <name evidence="1" type="ORF">BSZ37_00815</name>
</gene>
<reference evidence="1 2" key="1">
    <citation type="submission" date="2016-11" db="EMBL/GenBank/DDBJ databases">
        <title>Study of marine rhodopsin-containing bacteria.</title>
        <authorList>
            <person name="Yoshizawa S."/>
            <person name="Kumagai Y."/>
            <person name="Kogure K."/>
        </authorList>
    </citation>
    <scope>NUCLEOTIDE SEQUENCE [LARGE SCALE GENOMIC DNA]</scope>
    <source>
        <strain evidence="1 2">SAORIC-28</strain>
    </source>
</reference>
<keyword evidence="2" id="KW-1185">Reference proteome</keyword>
<name>A0A271IV66_9BACT</name>
<organism evidence="1 2">
    <name type="scientific">Rubrivirga marina</name>
    <dbReference type="NCBI Taxonomy" id="1196024"/>
    <lineage>
        <taxon>Bacteria</taxon>
        <taxon>Pseudomonadati</taxon>
        <taxon>Rhodothermota</taxon>
        <taxon>Rhodothermia</taxon>
        <taxon>Rhodothermales</taxon>
        <taxon>Rubricoccaceae</taxon>
        <taxon>Rubrivirga</taxon>
    </lineage>
</organism>